<organism evidence="1 2">
    <name type="scientific">Nemania bipapillata</name>
    <dbReference type="NCBI Taxonomy" id="110536"/>
    <lineage>
        <taxon>Eukaryota</taxon>
        <taxon>Fungi</taxon>
        <taxon>Dikarya</taxon>
        <taxon>Ascomycota</taxon>
        <taxon>Pezizomycotina</taxon>
        <taxon>Sordariomycetes</taxon>
        <taxon>Xylariomycetidae</taxon>
        <taxon>Xylariales</taxon>
        <taxon>Xylariaceae</taxon>
        <taxon>Nemania</taxon>
    </lineage>
</organism>
<keyword evidence="2" id="KW-1185">Reference proteome</keyword>
<evidence type="ECO:0000313" key="2">
    <source>
        <dbReference type="Proteomes" id="UP001153334"/>
    </source>
</evidence>
<name>A0ACC2HX22_9PEZI</name>
<sequence length="187" mass="21018">MQTLWSRAVQAQSSCRCRICLTPTNALIRRSASAAPLRRKVTVADIFTACYTTILGTAALIDARRKNERRQALDGELDRARASLKQLGVQEPWSSRGGENGDLDGGTLAPRKLPTWRERPPDNKEIVSLLEELKSTHNLTSRPFAHRLWIQDQIDWADIEAAIVLEEEDATYVPAHTQVTDYKISHT</sequence>
<accession>A0ACC2HX22</accession>
<dbReference type="Proteomes" id="UP001153334">
    <property type="component" value="Unassembled WGS sequence"/>
</dbReference>
<evidence type="ECO:0000313" key="1">
    <source>
        <dbReference type="EMBL" id="KAJ8107646.1"/>
    </source>
</evidence>
<comment type="caution">
    <text evidence="1">The sequence shown here is derived from an EMBL/GenBank/DDBJ whole genome shotgun (WGS) entry which is preliminary data.</text>
</comment>
<proteinExistence type="predicted"/>
<reference evidence="1" key="1">
    <citation type="submission" date="2022-11" db="EMBL/GenBank/DDBJ databases">
        <title>Genome Sequence of Nemania bipapillata.</title>
        <authorList>
            <person name="Buettner E."/>
        </authorList>
    </citation>
    <scope>NUCLEOTIDE SEQUENCE</scope>
    <source>
        <strain evidence="1">CP14</strain>
    </source>
</reference>
<dbReference type="EMBL" id="JAPESX010002471">
    <property type="protein sequence ID" value="KAJ8107646.1"/>
    <property type="molecule type" value="Genomic_DNA"/>
</dbReference>
<gene>
    <name evidence="1" type="ORF">ONZ43_g6671</name>
</gene>
<protein>
    <submittedName>
        <fullName evidence="1">Uncharacterized protein</fullName>
    </submittedName>
</protein>